<dbReference type="Proteomes" id="UP000808038">
    <property type="component" value="Unassembled WGS sequence"/>
</dbReference>
<reference evidence="3 4" key="2">
    <citation type="journal article" date="2021" name="Int. J. Food Microbiol.">
        <title>Safety demonstration of a microbial species for use in the food chain: Weissella confusa.</title>
        <authorList>
            <person name="Bourdichon F."/>
            <person name="Patrone V."/>
            <person name="Fontana A."/>
            <person name="Milani G."/>
            <person name="Morelli L."/>
        </authorList>
    </citation>
    <scope>NUCLEOTIDE SEQUENCE [LARGE SCALE GENOMIC DNA]</scope>
    <source>
        <strain evidence="2">CCUG 30943</strain>
        <strain evidence="3 4">CCUG 43002</strain>
    </source>
</reference>
<feature type="domain" description="HTH cro/C1-type" evidence="1">
    <location>
        <begin position="8"/>
        <end position="62"/>
    </location>
</feature>
<gene>
    <name evidence="3" type="ORF">HAU20_08985</name>
    <name evidence="2" type="ORF">HAU43_08915</name>
</gene>
<dbReference type="InterPro" id="IPR010982">
    <property type="entry name" value="Lambda_DNA-bd_dom_sf"/>
</dbReference>
<reference evidence="3" key="1">
    <citation type="submission" date="2020-02" db="EMBL/GenBank/DDBJ databases">
        <authorList>
            <person name="Fontana A."/>
            <person name="Patrone V."/>
            <person name="Morelli L."/>
        </authorList>
    </citation>
    <scope>NUCLEOTIDE SEQUENCE</scope>
    <source>
        <strain evidence="2">CCUG 30943</strain>
        <strain evidence="3">CCUG 43002</strain>
    </source>
</reference>
<evidence type="ECO:0000259" key="1">
    <source>
        <dbReference type="SMART" id="SM00530"/>
    </source>
</evidence>
<comment type="caution">
    <text evidence="3">The sequence shown here is derived from an EMBL/GenBank/DDBJ whole genome shotgun (WGS) entry which is preliminary data.</text>
</comment>
<evidence type="ECO:0000313" key="2">
    <source>
        <dbReference type="EMBL" id="MBJ7633198.1"/>
    </source>
</evidence>
<dbReference type="AlphaFoldDB" id="A0A4Z0RHB4"/>
<sequence>MLRTIGQVINEVRREKRVSLAEIVALGISKSRYYRFIEGEIDMSMIDMMSIMDALTISFSELGLLTGKSRFQDISIRWLMNADINELTQRAQGVDDQDTDFRKLLFQAVVALRKGESMQEAVTQMYERLVTIDIFTLLDIVAFAVIAPELTVGQFKRLYLCYARSMSNFQNYLTNDMYDAVLTIHLAAVDKLLVQPENRSYDNSMFVIETILNQYSEPQFMELRILQQMMQLFKTTVEGLLYTTTSRMTILLLAVKNQHVETVKTRLISVDLLALWNEIQVSTASFWTRRHEHDAFPRFSTLPPEELFEHFGDVLRRIMKQKHITPGMAVDAGISTYKLYRTYNETHYLELEELITLMRLVDLMPSDIDAVMRRRVINVTNSTWHQYNWQHVNPLGYDAMARSMEKLYEETHLRKDLEAYFEFKSLDGLFVRRNWLQGDAADELSKEIGNELMGMEVWHAAEFRVMRYALLHVDTKAGVEMWSRSIRKALNEADQQYIQHNAVLDIYEWAILRAMLLHNKELAKSLLKESRVINNNPADVPLFGRGQRRLFELYEDMIDELPTARRQLQEHLSDFVILSGDSKFTDSYQKILRPYWEK</sequence>
<dbReference type="InterPro" id="IPR001387">
    <property type="entry name" value="Cro/C1-type_HTH"/>
</dbReference>
<evidence type="ECO:0000313" key="4">
    <source>
        <dbReference type="Proteomes" id="UP000728106"/>
    </source>
</evidence>
<dbReference type="RefSeq" id="WP_135411426.1">
    <property type="nucleotide sequence ID" value="NZ_JAAOCJ010000002.1"/>
</dbReference>
<dbReference type="GO" id="GO:0003677">
    <property type="term" value="F:DNA binding"/>
    <property type="evidence" value="ECO:0007669"/>
    <property type="project" value="InterPro"/>
</dbReference>
<proteinExistence type="predicted"/>
<name>A0A4Z0RHB4_WEICO</name>
<dbReference type="SMART" id="SM00530">
    <property type="entry name" value="HTH_XRE"/>
    <property type="match status" value="1"/>
</dbReference>
<dbReference type="EMBL" id="JAAOCP010000011">
    <property type="protein sequence ID" value="MBJ7639515.1"/>
    <property type="molecule type" value="Genomic_DNA"/>
</dbReference>
<evidence type="ECO:0000313" key="3">
    <source>
        <dbReference type="EMBL" id="MBJ7639515.1"/>
    </source>
</evidence>
<dbReference type="InterPro" id="IPR053163">
    <property type="entry name" value="HTH-type_regulator_Rgg"/>
</dbReference>
<organism evidence="3 4">
    <name type="scientific">Weissella confusa</name>
    <name type="common">Lactobacillus confusus</name>
    <dbReference type="NCBI Taxonomy" id="1583"/>
    <lineage>
        <taxon>Bacteria</taxon>
        <taxon>Bacillati</taxon>
        <taxon>Bacillota</taxon>
        <taxon>Bacilli</taxon>
        <taxon>Lactobacillales</taxon>
        <taxon>Lactobacillaceae</taxon>
        <taxon>Weissella</taxon>
    </lineage>
</organism>
<dbReference type="Proteomes" id="UP000728106">
    <property type="component" value="Unassembled WGS sequence"/>
</dbReference>
<accession>A0A4Z0RHB4</accession>
<dbReference type="PANTHER" id="PTHR37038">
    <property type="entry name" value="TRANSCRIPTIONAL REGULATOR-RELATED"/>
    <property type="match status" value="1"/>
</dbReference>
<keyword evidence="4" id="KW-1185">Reference proteome</keyword>
<dbReference type="SUPFAM" id="SSF47413">
    <property type="entry name" value="lambda repressor-like DNA-binding domains"/>
    <property type="match status" value="1"/>
</dbReference>
<dbReference type="EMBL" id="JAAOCX010000012">
    <property type="protein sequence ID" value="MBJ7633198.1"/>
    <property type="molecule type" value="Genomic_DNA"/>
</dbReference>
<protein>
    <submittedName>
        <fullName evidence="3">XRE family transcriptional regulator</fullName>
    </submittedName>
</protein>